<dbReference type="GeneID" id="26131628"/>
<accession>A0A0B5KJU7</accession>
<reference evidence="2 3" key="1">
    <citation type="journal article" date="2015" name="Elife">
        <title>Unprecedented genomic diversity of RNA viruses in arthropods reveals the ancestry of negative-sense RNA viruses.</title>
        <authorList>
            <person name="Li C.X."/>
            <person name="Shi M."/>
            <person name="Tian J.H."/>
            <person name="Lin X.D."/>
            <person name="Kang Y.J."/>
            <person name="Chen L.J."/>
            <person name="Qin X.C."/>
            <person name="Xu J."/>
            <person name="Holmes E.C."/>
            <person name="Zhang Y.Z."/>
        </authorList>
    </citation>
    <scope>NUCLEOTIDE SEQUENCE [LARGE SCALE GENOMIC DNA]</scope>
    <source>
        <strain evidence="2 3">CP1-4</strain>
    </source>
</reference>
<keyword evidence="1" id="KW-0472">Membrane</keyword>
<evidence type="ECO:0000256" key="1">
    <source>
        <dbReference type="SAM" id="Phobius"/>
    </source>
</evidence>
<sequence>MHFSFKMSQILLVLMALAPLPCWSLVAYDCSSPQTNLTAVSLSAVSPCPGSVGSVSYSSVTIQLLQERTSDNVHVRACLVERSYDIFHCGMHSHASAVAGGFVMGEIFFVSRQDCLQAHTTQTLTVGLGHHISGLQVNATSVHTVVELGSLNPGTHVCHGASFELRGVTYTSAVMRSSYKITLVDLHLPLDLKTGKVRTPGGFGYEYKAGSSFDADLGHMYWSSTDHVTRCEPTSYLVLYEGEALIITDIAGVRTLLVNSTDRAMAITLGVGTTMCYHHAFRTEHPKLFVAVKEPGAQAFYFRPSPVEASDVDIFLHINTKLMFLERHVGSEMKALYNHFHQRACEMKQQTLLQLSSIGFIAPEEFAWLYTSRPGVTAITKGEVIYVITCPPVTVQFRETKACYLELPVWDSRNRSAFVKPRSRILTHYGSETDCSPLAPTLYYMSSGWMSFTPHPGTAATPHTMTAEPANHWTYHPLPNLLSAGLYSRETLAKYQERLMFPVSREAVVHTMAAAVAGYTVDRRGLDGARLLRENGLDSFHASYMSRMYGWWWSFSTNIAGIFGILFILGLAKLGMGLTLNCRMLHQTFGWSVKLVASLCGSVTKYLLFRHESARRAQEIELLTPPTAEPRAEPDQSTTPVVTAPTCATTVDLGGRCRLNYPPLPCDP</sequence>
<evidence type="ECO:0000313" key="2">
    <source>
        <dbReference type="EMBL" id="AJG39045.1"/>
    </source>
</evidence>
<dbReference type="KEGG" id="vg:26131628"/>
<keyword evidence="1" id="KW-1133">Transmembrane helix</keyword>
<gene>
    <name evidence="2" type="primary">G</name>
</gene>
<keyword evidence="1" id="KW-0812">Transmembrane</keyword>
<protein>
    <submittedName>
        <fullName evidence="2">Glycoprotein</fullName>
    </submittedName>
</protein>
<keyword evidence="3" id="KW-1185">Reference proteome</keyword>
<dbReference type="Pfam" id="PF24664">
    <property type="entry name" value="Monjiviricetes_fusion"/>
    <property type="match status" value="1"/>
</dbReference>
<name>A0A0B5KJU7_9VIRU</name>
<proteinExistence type="predicted"/>
<organism evidence="2 3">
    <name type="scientific">Changping Tick Virus 2</name>
    <dbReference type="NCBI Taxonomy" id="1608044"/>
    <lineage>
        <taxon>Viruses</taxon>
        <taxon>Riboviria</taxon>
        <taxon>Orthornavirae</taxon>
        <taxon>Negarnaviricota</taxon>
        <taxon>Haploviricotina</taxon>
        <taxon>Monjiviricetes</taxon>
        <taxon>Jingchuvirales</taxon>
        <taxon>Chuviridae</taxon>
        <taxon>Mivirus</taxon>
        <taxon>Mivirus changpingense</taxon>
    </lineage>
</organism>
<feature type="transmembrane region" description="Helical" evidence="1">
    <location>
        <begin position="551"/>
        <end position="574"/>
    </location>
</feature>
<dbReference type="EMBL" id="KM817594">
    <property type="protein sequence ID" value="AJG39045.1"/>
    <property type="molecule type" value="Viral_cRNA"/>
</dbReference>
<dbReference type="RefSeq" id="YP_009177705.1">
    <property type="nucleotide sequence ID" value="NC_028260.1"/>
</dbReference>
<dbReference type="Proteomes" id="UP000214367">
    <property type="component" value="Segment"/>
</dbReference>
<evidence type="ECO:0000313" key="3">
    <source>
        <dbReference type="Proteomes" id="UP000214367"/>
    </source>
</evidence>
<dbReference type="OrthoDB" id="10679at10239"/>